<dbReference type="EMBL" id="SDMP01000013">
    <property type="protein sequence ID" value="RYR19255.1"/>
    <property type="molecule type" value="Genomic_DNA"/>
</dbReference>
<evidence type="ECO:0000259" key="5">
    <source>
        <dbReference type="Pfam" id="PF02902"/>
    </source>
</evidence>
<dbReference type="PANTHER" id="PTHR34835:SF82">
    <property type="entry name" value="OS01G0826651 PROTEIN"/>
    <property type="match status" value="1"/>
</dbReference>
<feature type="compositionally biased region" description="Polar residues" evidence="4">
    <location>
        <begin position="615"/>
        <end position="628"/>
    </location>
</feature>
<evidence type="ECO:0000256" key="1">
    <source>
        <dbReference type="ARBA" id="ARBA00005234"/>
    </source>
</evidence>
<feature type="compositionally biased region" description="Acidic residues" evidence="4">
    <location>
        <begin position="432"/>
        <end position="447"/>
    </location>
</feature>
<proteinExistence type="inferred from homology"/>
<evidence type="ECO:0000313" key="7">
    <source>
        <dbReference type="Proteomes" id="UP000289738"/>
    </source>
</evidence>
<sequence length="958" mass="108575">MADSFTSSTSSTSQNASKTRKRYHFRAKIKVQNIQIVIRNLHQNNIKLSVKNLKRKRSNNTQHKMAARNQTKDLKCATHLLSDKFRNMTEEKKAIVRDLGFGGLMHVPPLRVDHQLLRELANNFKLGENRLKTGYGSFQITPKTIGDALGINATGNLFPEKVEYKQLYKQLSDDDKIIYRRFQGKTLKSLTDEMMEIGVGSEEERLMFKRIFILYIQMAFLLPTTINKISPVHLAPIFKMDGISERNWGGHVLTFLIKGITDYQEKKKKAIDGCLFALMIIYFHLSENKGKKRAERPPKPWIANWTKEQLVERMTAEREEILASPTSSSETETATDSDTSTSESETQQDSEDSARKHPIKKGKKMDSRKRKQRQEEADSDSESESEQSDESEESSPAEKEKEKKKTKTTPKKTQPKKKKVLVEDSPPKEDQYFDGETYEISSDELDEWLGQNVDKSAAEGENQPDLRSTEGRYVSSETIPAVNLGTDAPSSQGHTEQSSVNQPSQSMLSPSDSNMMVVREQTPSEALAIVPIQVFVPASQTTTETDFEPTPMLQIEGTTETTPETPKQLQETTPTVPPAPTKIHPDAEDAAALLMMARTASYVPKTDPGVPSFSLGLTDSSQEGASTQETEREKSPEAANLIEQLDSLVQIIASSATKGKNTSPQIQRETGGESSAKFETPRGLYQITDDMKQKCYIWGTRLKEDADGNTNEYEEMCTLIGQGKYILMRMHLASLQAKSDIESQCMALSDHPNGEFVSPKMKKKFRVEAYPSFIPFINRKKLTSHPYIFAPVCYAGHWWLWLINTRKRKCQILDLLHKKAPTDERKAINKFTGYVFSRLITYAGGEPLQKGEREKEIKSPYVKISGQKTSYDCAVYVMKWMEIIEPENIKKGKYQWDNWPQEEVDHYRVEYASRILFSEMNTQRDQAIRESSAIRLSKPSSILLSPFCQINSADIETA</sequence>
<reference evidence="6 7" key="1">
    <citation type="submission" date="2019-01" db="EMBL/GenBank/DDBJ databases">
        <title>Sequencing of cultivated peanut Arachis hypogaea provides insights into genome evolution and oil improvement.</title>
        <authorList>
            <person name="Chen X."/>
        </authorList>
    </citation>
    <scope>NUCLEOTIDE SEQUENCE [LARGE SCALE GENOMIC DNA]</scope>
    <source>
        <strain evidence="7">cv. Fuhuasheng</strain>
        <tissue evidence="6">Leaves</tissue>
    </source>
</reference>
<feature type="compositionally biased region" description="Low complexity" evidence="4">
    <location>
        <begin position="558"/>
        <end position="574"/>
    </location>
</feature>
<gene>
    <name evidence="6" type="ORF">Ahy_B03g063982</name>
</gene>
<evidence type="ECO:0000313" key="6">
    <source>
        <dbReference type="EMBL" id="RYR19255.1"/>
    </source>
</evidence>
<organism evidence="6 7">
    <name type="scientific">Arachis hypogaea</name>
    <name type="common">Peanut</name>
    <dbReference type="NCBI Taxonomy" id="3818"/>
    <lineage>
        <taxon>Eukaryota</taxon>
        <taxon>Viridiplantae</taxon>
        <taxon>Streptophyta</taxon>
        <taxon>Embryophyta</taxon>
        <taxon>Tracheophyta</taxon>
        <taxon>Spermatophyta</taxon>
        <taxon>Magnoliopsida</taxon>
        <taxon>eudicotyledons</taxon>
        <taxon>Gunneridae</taxon>
        <taxon>Pentapetalae</taxon>
        <taxon>rosids</taxon>
        <taxon>fabids</taxon>
        <taxon>Fabales</taxon>
        <taxon>Fabaceae</taxon>
        <taxon>Papilionoideae</taxon>
        <taxon>50 kb inversion clade</taxon>
        <taxon>dalbergioids sensu lato</taxon>
        <taxon>Dalbergieae</taxon>
        <taxon>Pterocarpus clade</taxon>
        <taxon>Arachis</taxon>
    </lineage>
</organism>
<feature type="compositionally biased region" description="Acidic residues" evidence="4">
    <location>
        <begin position="377"/>
        <end position="395"/>
    </location>
</feature>
<evidence type="ECO:0000256" key="3">
    <source>
        <dbReference type="ARBA" id="ARBA00022801"/>
    </source>
</evidence>
<feature type="compositionally biased region" description="Basic and acidic residues" evidence="4">
    <location>
        <begin position="420"/>
        <end position="431"/>
    </location>
</feature>
<feature type="compositionally biased region" description="Low complexity" evidence="4">
    <location>
        <begin position="326"/>
        <end position="345"/>
    </location>
</feature>
<dbReference type="SUPFAM" id="SSF54001">
    <property type="entry name" value="Cysteine proteinases"/>
    <property type="match status" value="1"/>
</dbReference>
<dbReference type="AlphaFoldDB" id="A0A444ZYE7"/>
<evidence type="ECO:0000256" key="2">
    <source>
        <dbReference type="ARBA" id="ARBA00022670"/>
    </source>
</evidence>
<dbReference type="GO" id="GO:0006508">
    <property type="term" value="P:proteolysis"/>
    <property type="evidence" value="ECO:0007669"/>
    <property type="project" value="UniProtKB-KW"/>
</dbReference>
<dbReference type="Pfam" id="PF02902">
    <property type="entry name" value="Peptidase_C48"/>
    <property type="match status" value="1"/>
</dbReference>
<comment type="similarity">
    <text evidence="1">Belongs to the peptidase C48 family.</text>
</comment>
<dbReference type="InterPro" id="IPR038765">
    <property type="entry name" value="Papain-like_cys_pep_sf"/>
</dbReference>
<dbReference type="Proteomes" id="UP000289738">
    <property type="component" value="Chromosome B03"/>
</dbReference>
<dbReference type="InterPro" id="IPR003653">
    <property type="entry name" value="Peptidase_C48_C"/>
</dbReference>
<keyword evidence="7" id="KW-1185">Reference proteome</keyword>
<evidence type="ECO:0000256" key="4">
    <source>
        <dbReference type="SAM" id="MobiDB-lite"/>
    </source>
</evidence>
<dbReference type="GO" id="GO:0008234">
    <property type="term" value="F:cysteine-type peptidase activity"/>
    <property type="evidence" value="ECO:0007669"/>
    <property type="project" value="InterPro"/>
</dbReference>
<comment type="caution">
    <text evidence="6">The sequence shown here is derived from an EMBL/GenBank/DDBJ whole genome shotgun (WGS) entry which is preliminary data.</text>
</comment>
<dbReference type="PANTHER" id="PTHR34835">
    <property type="entry name" value="OS07G0283600 PROTEIN-RELATED"/>
    <property type="match status" value="1"/>
</dbReference>
<feature type="compositionally biased region" description="Low complexity" evidence="4">
    <location>
        <begin position="1"/>
        <end position="13"/>
    </location>
</feature>
<keyword evidence="2" id="KW-0645">Protease</keyword>
<accession>A0A444ZYE7</accession>
<feature type="compositionally biased region" description="Basic residues" evidence="4">
    <location>
        <begin position="404"/>
        <end position="419"/>
    </location>
</feature>
<feature type="compositionally biased region" description="Polar residues" evidence="4">
    <location>
        <begin position="488"/>
        <end position="514"/>
    </location>
</feature>
<feature type="compositionally biased region" description="Basic residues" evidence="4">
    <location>
        <begin position="356"/>
        <end position="372"/>
    </location>
</feature>
<feature type="domain" description="Ubiquitin-like protease family profile" evidence="5">
    <location>
        <begin position="763"/>
        <end position="912"/>
    </location>
</feature>
<feature type="compositionally biased region" description="Polar residues" evidence="4">
    <location>
        <begin position="656"/>
        <end position="668"/>
    </location>
</feature>
<feature type="region of interest" description="Disordered" evidence="4">
    <location>
        <begin position="320"/>
        <end position="515"/>
    </location>
</feature>
<feature type="region of interest" description="Disordered" evidence="4">
    <location>
        <begin position="656"/>
        <end position="680"/>
    </location>
</feature>
<protein>
    <recommendedName>
        <fullName evidence="5">Ubiquitin-like protease family profile domain-containing protein</fullName>
    </recommendedName>
</protein>
<name>A0A444ZYE7_ARAHY</name>
<keyword evidence="3" id="KW-0378">Hydrolase</keyword>
<feature type="region of interest" description="Disordered" evidence="4">
    <location>
        <begin position="558"/>
        <end position="581"/>
    </location>
</feature>
<feature type="region of interest" description="Disordered" evidence="4">
    <location>
        <begin position="1"/>
        <end position="22"/>
    </location>
</feature>
<feature type="region of interest" description="Disordered" evidence="4">
    <location>
        <begin position="611"/>
        <end position="636"/>
    </location>
</feature>
<dbReference type="Gene3D" id="3.40.395.10">
    <property type="entry name" value="Adenoviral Proteinase, Chain A"/>
    <property type="match status" value="1"/>
</dbReference>